<dbReference type="EMBL" id="LR134479">
    <property type="protein sequence ID" value="VEI22336.1"/>
    <property type="molecule type" value="Genomic_DNA"/>
</dbReference>
<evidence type="ECO:0000313" key="3">
    <source>
        <dbReference type="Proteomes" id="UP000282386"/>
    </source>
</evidence>
<gene>
    <name evidence="2" type="ORF">NCTC10207_00411</name>
</gene>
<proteinExistence type="predicted"/>
<reference evidence="2 3" key="1">
    <citation type="submission" date="2018-12" db="EMBL/GenBank/DDBJ databases">
        <authorList>
            <consortium name="Pathogen Informatics"/>
        </authorList>
    </citation>
    <scope>NUCLEOTIDE SEQUENCE [LARGE SCALE GENOMIC DNA]</scope>
    <source>
        <strain evidence="2 3">NCTC10207</strain>
    </source>
</reference>
<sequence length="193" mass="21745">MEPQNPSESTPSTLPAPTNMIPIVRVPGVQTAAEKAAAKKRKTQNLVKYLAVGRTLYTVIPLALFFLLVERRAITIDAFPDLLSPAGLFLLLYVLFEILSVLWFNSGKQPAFIALLGRYLAGVVLSVVFMSIVLQFMPWSQNLRETFVGWWTITVPFAELITSGFLFYLTFKNFPKTAAAPEHTQFWQDEEEE</sequence>
<feature type="transmembrane region" description="Helical" evidence="1">
    <location>
        <begin position="116"/>
        <end position="136"/>
    </location>
</feature>
<feature type="transmembrane region" description="Helical" evidence="1">
    <location>
        <begin position="148"/>
        <end position="169"/>
    </location>
</feature>
<keyword evidence="1" id="KW-0472">Membrane</keyword>
<accession>A0A7Z9D517</accession>
<feature type="transmembrane region" description="Helical" evidence="1">
    <location>
        <begin position="82"/>
        <end position="104"/>
    </location>
</feature>
<evidence type="ECO:0000313" key="2">
    <source>
        <dbReference type="EMBL" id="VEI22336.1"/>
    </source>
</evidence>
<feature type="transmembrane region" description="Helical" evidence="1">
    <location>
        <begin position="49"/>
        <end position="70"/>
    </location>
</feature>
<dbReference type="RefSeq" id="WP_126499615.1">
    <property type="nucleotide sequence ID" value="NZ_CAJPQC010000013.1"/>
</dbReference>
<keyword evidence="1" id="KW-1133">Transmembrane helix</keyword>
<evidence type="ECO:0000256" key="1">
    <source>
        <dbReference type="SAM" id="Phobius"/>
    </source>
</evidence>
<organism evidence="2 3">
    <name type="scientific">Rothia aeria</name>
    <dbReference type="NCBI Taxonomy" id="172042"/>
    <lineage>
        <taxon>Bacteria</taxon>
        <taxon>Bacillati</taxon>
        <taxon>Actinomycetota</taxon>
        <taxon>Actinomycetes</taxon>
        <taxon>Micrococcales</taxon>
        <taxon>Micrococcaceae</taxon>
        <taxon>Rothia</taxon>
    </lineage>
</organism>
<keyword evidence="1" id="KW-0812">Transmembrane</keyword>
<protein>
    <submittedName>
        <fullName evidence="2">Uncharacterized protein</fullName>
    </submittedName>
</protein>
<dbReference type="Proteomes" id="UP000282386">
    <property type="component" value="Chromosome"/>
</dbReference>
<dbReference type="AlphaFoldDB" id="A0A7Z9D517"/>
<name>A0A7Z9D517_9MICC</name>